<protein>
    <submittedName>
        <fullName evidence="1">Uncharacterized protein</fullName>
    </submittedName>
</protein>
<dbReference type="Proteomes" id="UP000564964">
    <property type="component" value="Unassembled WGS sequence"/>
</dbReference>
<sequence>MAAIPSRARHGLTRGRGKLPEAKRVTLQRTLSKALDAVSAAVDLDFLHGRHELAERRARTFFRNTGVEVPDVYKWFRLAENFLAIRDASVRQTFRRYLQQKALAVAEHLAKTDHEKARELVEALGPYCDEFGTIHRMSERVRAWLSSGDVSPRYVEPETTRSLSSMLRPAERYEEEGAAAMRDGRVFDALQWYILEGTPGARIKIRLIFGNASLETPLRETEREIVRRNYRLRFHEPLPEVPYSLSRKRPGRIQSPKNRYAAAIAKAYEKKHYVRAAALLLASARNPGGADVTALSRLLRTHPAHFSRADVVELRRRFAAKFPGQELPS</sequence>
<comment type="caution">
    <text evidence="1">The sequence shown here is derived from an EMBL/GenBank/DDBJ whole genome shotgun (WGS) entry which is preliminary data.</text>
</comment>
<gene>
    <name evidence="1" type="ORF">HA252_05915</name>
    <name evidence="2" type="ORF">J4203_03755</name>
</gene>
<reference evidence="2" key="3">
    <citation type="submission" date="2021-05" db="EMBL/GenBank/DDBJ databases">
        <title>Protein family content uncovers lineage relationships and bacterial pathway maintenance mechanisms in DPANN archaea.</title>
        <authorList>
            <person name="Castelle C.J."/>
            <person name="Meheust R."/>
            <person name="Jaffe A.L."/>
            <person name="Seitz K."/>
            <person name="Gong X."/>
            <person name="Baker B.J."/>
            <person name="Banfield J.F."/>
        </authorList>
    </citation>
    <scope>NUCLEOTIDE SEQUENCE</scope>
    <source>
        <strain evidence="2">RIFCSPLOWO2_01_FULL_58_19</strain>
    </source>
</reference>
<name>A0A7J4JGM4_9ARCH</name>
<evidence type="ECO:0000313" key="2">
    <source>
        <dbReference type="EMBL" id="MBS3062963.1"/>
    </source>
</evidence>
<reference evidence="2" key="2">
    <citation type="submission" date="2021-03" db="EMBL/GenBank/DDBJ databases">
        <authorList>
            <person name="Jaffe A."/>
        </authorList>
    </citation>
    <scope>NUCLEOTIDE SEQUENCE</scope>
    <source>
        <strain evidence="2">RIFCSPLOWO2_01_FULL_58_19</strain>
    </source>
</reference>
<proteinExistence type="predicted"/>
<organism evidence="1 3">
    <name type="scientific">Candidatus Iainarchaeum sp</name>
    <dbReference type="NCBI Taxonomy" id="3101447"/>
    <lineage>
        <taxon>Archaea</taxon>
        <taxon>Candidatus Iainarchaeota</taxon>
        <taxon>Candidatus Iainarchaeia</taxon>
        <taxon>Candidatus Iainarchaeales</taxon>
        <taxon>Candidatus Iainarchaeaceae</taxon>
        <taxon>Candidatus Iainarchaeum</taxon>
    </lineage>
</organism>
<dbReference type="Proteomes" id="UP000678237">
    <property type="component" value="Unassembled WGS sequence"/>
</dbReference>
<dbReference type="AlphaFoldDB" id="A0A7J4JGM4"/>
<dbReference type="EMBL" id="JAGVWE010000003">
    <property type="protein sequence ID" value="MBS3062963.1"/>
    <property type="molecule type" value="Genomic_DNA"/>
</dbReference>
<reference evidence="1" key="1">
    <citation type="journal article" date="2020" name="bioRxiv">
        <title>A rank-normalized archaeal taxonomy based on genome phylogeny resolves widespread incomplete and uneven classifications.</title>
        <authorList>
            <person name="Rinke C."/>
            <person name="Chuvochina M."/>
            <person name="Mussig A.J."/>
            <person name="Chaumeil P.-A."/>
            <person name="Waite D.W."/>
            <person name="Whitman W.B."/>
            <person name="Parks D.H."/>
            <person name="Hugenholtz P."/>
        </authorList>
    </citation>
    <scope>NUCLEOTIDE SEQUENCE</scope>
    <source>
        <strain evidence="1">UBA10219</strain>
    </source>
</reference>
<evidence type="ECO:0000313" key="3">
    <source>
        <dbReference type="Proteomes" id="UP000564964"/>
    </source>
</evidence>
<accession>A0A7J4JGM4</accession>
<dbReference type="EMBL" id="DUGH01000141">
    <property type="protein sequence ID" value="HIH16913.1"/>
    <property type="molecule type" value="Genomic_DNA"/>
</dbReference>
<evidence type="ECO:0000313" key="1">
    <source>
        <dbReference type="EMBL" id="HIH16913.1"/>
    </source>
</evidence>